<evidence type="ECO:0000256" key="1">
    <source>
        <dbReference type="SAM" id="MobiDB-lite"/>
    </source>
</evidence>
<evidence type="ECO:0000313" key="2">
    <source>
        <dbReference type="EMBL" id="AGB36467.1"/>
    </source>
</evidence>
<dbReference type="InterPro" id="IPR009003">
    <property type="entry name" value="Peptidase_S1_PA"/>
</dbReference>
<dbReference type="Gene3D" id="2.40.10.10">
    <property type="entry name" value="Trypsin-like serine proteases"/>
    <property type="match status" value="1"/>
</dbReference>
<dbReference type="eggNOG" id="arCOG03377">
    <property type="taxonomic scope" value="Archaea"/>
</dbReference>
<name>L0JTY7_9EURY</name>
<dbReference type="RefSeq" id="WP_015319921.1">
    <property type="nucleotide sequence ID" value="NC_019974.1"/>
</dbReference>
<dbReference type="AlphaFoldDB" id="L0JTY7"/>
<dbReference type="STRING" id="694430.Natoc_0607"/>
<dbReference type="GeneID" id="14405635"/>
<dbReference type="KEGG" id="nou:Natoc_0607"/>
<keyword evidence="3" id="KW-1185">Reference proteome</keyword>
<dbReference type="HOGENOM" id="CLU_609182_0_0_2"/>
<dbReference type="InterPro" id="IPR043504">
    <property type="entry name" value="Peptidase_S1_PA_chymotrypsin"/>
</dbReference>
<dbReference type="OrthoDB" id="350653at2157"/>
<dbReference type="SUPFAM" id="SSF50494">
    <property type="entry name" value="Trypsin-like serine proteases"/>
    <property type="match status" value="1"/>
</dbReference>
<accession>L0JTY7</accession>
<sequence length="435" mass="46891">MPTTQDFEYLLECENVIGVDYDEDAKEVRVFVSRKVPPDTLEDEDDVEKRVREVGDTEITVDVVDAGYGEERQGFDPLSTLEPVPEAAEGRSDRKRPVPAGASEANAALSAGTGGPYPARVTGDAEDAVWDEAVEPDDLVRLSNNHVYARSNEAELGESILQPSPHDGGDRGDEVGELVGYVPIEDGVRVDVAARSADPERESDRYHELDEAWPTGVRRDGYGELRGEALTKTGRTTGVTSATVEATSATVEVEFGAEQGTVRLRDQLITDYMSEGGDSGSSVFCEDGELVGLLFAGSFQQTICNRIENVERQLGVEILLEDDGDDENGDDPGDGSDVPVYTTTVATDLEVDLQTAVLELESITFDERPRPGATVAATVVVKADDPGEYWLEAGGDRRTFDLGDADREREIDVEVPIPEDSGATATVSLRGGVLE</sequence>
<gene>
    <name evidence="2" type="ORF">Natoc_0607</name>
</gene>
<proteinExistence type="predicted"/>
<feature type="compositionally biased region" description="Low complexity" evidence="1">
    <location>
        <begin position="100"/>
        <end position="111"/>
    </location>
</feature>
<protein>
    <submittedName>
        <fullName evidence="2">Uncharacterized protein</fullName>
    </submittedName>
</protein>
<reference evidence="2 3" key="1">
    <citation type="submission" date="2012-11" db="EMBL/GenBank/DDBJ databases">
        <title>FINISHED of Natronococcus occultus SP4, DSM 3396.</title>
        <authorList>
            <consortium name="DOE Joint Genome Institute"/>
            <person name="Eisen J."/>
            <person name="Huntemann M."/>
            <person name="Wei C.-L."/>
            <person name="Han J."/>
            <person name="Detter J.C."/>
            <person name="Han C."/>
            <person name="Tapia R."/>
            <person name="Chen A."/>
            <person name="Kyrpides N."/>
            <person name="Mavromatis K."/>
            <person name="Markowitz V."/>
            <person name="Szeto E."/>
            <person name="Ivanova N."/>
            <person name="Mikhailova N."/>
            <person name="Ovchinnikova G."/>
            <person name="Pagani I."/>
            <person name="Pati A."/>
            <person name="Goodwin L."/>
            <person name="Nordberg H.P."/>
            <person name="Cantor M.N."/>
            <person name="Hua S.X."/>
            <person name="Woyke T."/>
            <person name="Eisen J."/>
            <person name="Klenk H.-P."/>
            <person name="Klenk H.-P."/>
        </authorList>
    </citation>
    <scope>NUCLEOTIDE SEQUENCE [LARGE SCALE GENOMIC DNA]</scope>
    <source>
        <strain evidence="2 3">SP4</strain>
    </source>
</reference>
<dbReference type="Proteomes" id="UP000010878">
    <property type="component" value="Chromosome"/>
</dbReference>
<organism evidence="2 3">
    <name type="scientific">Natronococcus occultus SP4</name>
    <dbReference type="NCBI Taxonomy" id="694430"/>
    <lineage>
        <taxon>Archaea</taxon>
        <taxon>Methanobacteriati</taxon>
        <taxon>Methanobacteriota</taxon>
        <taxon>Stenosarchaea group</taxon>
        <taxon>Halobacteria</taxon>
        <taxon>Halobacteriales</taxon>
        <taxon>Natrialbaceae</taxon>
        <taxon>Natronococcus</taxon>
    </lineage>
</organism>
<feature type="region of interest" description="Disordered" evidence="1">
    <location>
        <begin position="66"/>
        <end position="117"/>
    </location>
</feature>
<dbReference type="EMBL" id="CP003929">
    <property type="protein sequence ID" value="AGB36467.1"/>
    <property type="molecule type" value="Genomic_DNA"/>
</dbReference>
<evidence type="ECO:0000313" key="3">
    <source>
        <dbReference type="Proteomes" id="UP000010878"/>
    </source>
</evidence>